<evidence type="ECO:0000256" key="1">
    <source>
        <dbReference type="SAM" id="SignalP"/>
    </source>
</evidence>
<dbReference type="EMBL" id="BKCP01006516">
    <property type="protein sequence ID" value="GER43221.1"/>
    <property type="molecule type" value="Genomic_DNA"/>
</dbReference>
<feature type="chain" id="PRO_5023115134" evidence="1">
    <location>
        <begin position="25"/>
        <end position="358"/>
    </location>
</feature>
<keyword evidence="1" id="KW-0732">Signal</keyword>
<accession>A0A5A7QH73</accession>
<proteinExistence type="predicted"/>
<dbReference type="Proteomes" id="UP000325081">
    <property type="component" value="Unassembled WGS sequence"/>
</dbReference>
<comment type="caution">
    <text evidence="2">The sequence shown here is derived from an EMBL/GenBank/DDBJ whole genome shotgun (WGS) entry which is preliminary data.</text>
</comment>
<dbReference type="AlphaFoldDB" id="A0A5A7QH73"/>
<evidence type="ECO:0000313" key="2">
    <source>
        <dbReference type="EMBL" id="GER43221.1"/>
    </source>
</evidence>
<reference evidence="3" key="1">
    <citation type="journal article" date="2019" name="Curr. Biol.">
        <title>Genome Sequence of Striga asiatica Provides Insight into the Evolution of Plant Parasitism.</title>
        <authorList>
            <person name="Yoshida S."/>
            <person name="Kim S."/>
            <person name="Wafula E.K."/>
            <person name="Tanskanen J."/>
            <person name="Kim Y.M."/>
            <person name="Honaas L."/>
            <person name="Yang Z."/>
            <person name="Spallek T."/>
            <person name="Conn C.E."/>
            <person name="Ichihashi Y."/>
            <person name="Cheong K."/>
            <person name="Cui S."/>
            <person name="Der J.P."/>
            <person name="Gundlach H."/>
            <person name="Jiao Y."/>
            <person name="Hori C."/>
            <person name="Ishida J.K."/>
            <person name="Kasahara H."/>
            <person name="Kiba T."/>
            <person name="Kim M.S."/>
            <person name="Koo N."/>
            <person name="Laohavisit A."/>
            <person name="Lee Y.H."/>
            <person name="Lumba S."/>
            <person name="McCourt P."/>
            <person name="Mortimer J.C."/>
            <person name="Mutuku J.M."/>
            <person name="Nomura T."/>
            <person name="Sasaki-Sekimoto Y."/>
            <person name="Seto Y."/>
            <person name="Wang Y."/>
            <person name="Wakatake T."/>
            <person name="Sakakibara H."/>
            <person name="Demura T."/>
            <person name="Yamaguchi S."/>
            <person name="Yoneyama K."/>
            <person name="Manabe R.I."/>
            <person name="Nelson D.C."/>
            <person name="Schulman A.H."/>
            <person name="Timko M.P."/>
            <person name="dePamphilis C.W."/>
            <person name="Choi D."/>
            <person name="Shirasu K."/>
        </authorList>
    </citation>
    <scope>NUCLEOTIDE SEQUENCE [LARGE SCALE GENOMIC DNA]</scope>
    <source>
        <strain evidence="3">cv. UVA1</strain>
    </source>
</reference>
<protein>
    <submittedName>
        <fullName evidence="2">Adenosylhomocysteinase</fullName>
    </submittedName>
</protein>
<feature type="signal peptide" evidence="1">
    <location>
        <begin position="1"/>
        <end position="24"/>
    </location>
</feature>
<organism evidence="2 3">
    <name type="scientific">Striga asiatica</name>
    <name type="common">Asiatic witchweed</name>
    <name type="synonym">Buchnera asiatica</name>
    <dbReference type="NCBI Taxonomy" id="4170"/>
    <lineage>
        <taxon>Eukaryota</taxon>
        <taxon>Viridiplantae</taxon>
        <taxon>Streptophyta</taxon>
        <taxon>Embryophyta</taxon>
        <taxon>Tracheophyta</taxon>
        <taxon>Spermatophyta</taxon>
        <taxon>Magnoliopsida</taxon>
        <taxon>eudicotyledons</taxon>
        <taxon>Gunneridae</taxon>
        <taxon>Pentapetalae</taxon>
        <taxon>asterids</taxon>
        <taxon>lamiids</taxon>
        <taxon>Lamiales</taxon>
        <taxon>Orobanchaceae</taxon>
        <taxon>Buchnereae</taxon>
        <taxon>Striga</taxon>
    </lineage>
</organism>
<sequence>MVVRQTVLACNLVLEFLQIFLSFLQEPRFNIPHGHCAVSYPVGIYRVVELHLLKSLLHFVEGPTGRQPYIVDDHHQVERKSVVGVVSIPHFDSAFSLIFERAYAFRREAYTLLSFKASGNFLKYCSALETPCTFAMRSRCMVVSLVVTLNLSDLPKFPSSPASAPLPSSFPANFSPPDKGLGFQFLDPSSAKAAAFFRQERASGILIFAMWSSESISQLIELCFPPFSIICSKKVLAFSESPFPTYELKSRFPSRGSEPWDPREESHIFGILLPTNSDTNDSIFSWSLRVIITLKGRAWLDSAFSLIFEREYAFRRESYTLVSFKPSVLFGARDAVSFCDEVEVYGRVTARYSEPLWP</sequence>
<evidence type="ECO:0000313" key="3">
    <source>
        <dbReference type="Proteomes" id="UP000325081"/>
    </source>
</evidence>
<name>A0A5A7QH73_STRAF</name>
<gene>
    <name evidence="2" type="ORF">STAS_20061</name>
</gene>
<feature type="non-terminal residue" evidence="2">
    <location>
        <position position="358"/>
    </location>
</feature>
<keyword evidence="3" id="KW-1185">Reference proteome</keyword>